<keyword evidence="4" id="KW-0479">Metal-binding</keyword>
<dbReference type="PANTHER" id="PTHR43076">
    <property type="entry name" value="FO SYNTHASE (COFH)"/>
    <property type="match status" value="1"/>
</dbReference>
<protein>
    <submittedName>
        <fullName evidence="8">7,8-didemethyl-8-hydroxy-5-deazariboflavin synthase, CofG subunit</fullName>
    </submittedName>
</protein>
<gene>
    <name evidence="8" type="ORF">B1B_11779</name>
</gene>
<evidence type="ECO:0000256" key="1">
    <source>
        <dbReference type="ARBA" id="ARBA00001966"/>
    </source>
</evidence>
<feature type="non-terminal residue" evidence="8">
    <location>
        <position position="1"/>
    </location>
</feature>
<name>T1B4N2_9ZZZZ</name>
<proteinExistence type="predicted"/>
<dbReference type="AlphaFoldDB" id="T1B4N2"/>
<feature type="domain" description="Radical SAM core" evidence="7">
    <location>
        <begin position="1"/>
        <end position="177"/>
    </location>
</feature>
<dbReference type="InterPro" id="IPR034405">
    <property type="entry name" value="F420"/>
</dbReference>
<evidence type="ECO:0000256" key="3">
    <source>
        <dbReference type="ARBA" id="ARBA00022691"/>
    </source>
</evidence>
<dbReference type="GO" id="GO:0051539">
    <property type="term" value="F:4 iron, 4 sulfur cluster binding"/>
    <property type="evidence" value="ECO:0007669"/>
    <property type="project" value="UniProtKB-KW"/>
</dbReference>
<dbReference type="GO" id="GO:0044689">
    <property type="term" value="F:7,8-didemethyl-8-hydroxy-5-deazariboflavin synthase activity"/>
    <property type="evidence" value="ECO:0007669"/>
    <property type="project" value="TreeGrafter"/>
</dbReference>
<dbReference type="PANTHER" id="PTHR43076:SF15">
    <property type="entry name" value="7,8-DIDEMETHYL-8-HYDROXY-5-DEAZARIBOFLAVIN SYNTHASE"/>
    <property type="match status" value="1"/>
</dbReference>
<evidence type="ECO:0000256" key="2">
    <source>
        <dbReference type="ARBA" id="ARBA00022485"/>
    </source>
</evidence>
<keyword evidence="3" id="KW-0949">S-adenosyl-L-methionine</keyword>
<accession>T1B4N2</accession>
<evidence type="ECO:0000259" key="7">
    <source>
        <dbReference type="PROSITE" id="PS51918"/>
    </source>
</evidence>
<dbReference type="Gene3D" id="3.20.20.70">
    <property type="entry name" value="Aldolase class I"/>
    <property type="match status" value="1"/>
</dbReference>
<dbReference type="CDD" id="cd01335">
    <property type="entry name" value="Radical_SAM"/>
    <property type="match status" value="1"/>
</dbReference>
<evidence type="ECO:0000313" key="8">
    <source>
        <dbReference type="EMBL" id="EQD49140.1"/>
    </source>
</evidence>
<keyword evidence="2" id="KW-0004">4Fe-4S</keyword>
<feature type="non-terminal residue" evidence="8">
    <location>
        <position position="188"/>
    </location>
</feature>
<sequence>RYDDAARWLAARGYRSTVDYLANATQMVLESTSLLPHANAGALYPHELAQLRTSTASQGMMLESVAVLAAHRLAPDKAVARRLATLHAAGDLAIPFTTGLLVGIGESRRHRLDALAAIAAAHARFGHVHEVIIQNFRPKPGTAMAHASPPRDEEYRWTIAVARLLLADDVHLQAPPNLSDDPTRLLDA</sequence>
<keyword evidence="5" id="KW-0408">Iron</keyword>
<evidence type="ECO:0000256" key="4">
    <source>
        <dbReference type="ARBA" id="ARBA00022723"/>
    </source>
</evidence>
<reference evidence="8" key="1">
    <citation type="submission" date="2013-08" db="EMBL/GenBank/DDBJ databases">
        <authorList>
            <person name="Mendez C."/>
            <person name="Richter M."/>
            <person name="Ferrer M."/>
            <person name="Sanchez J."/>
        </authorList>
    </citation>
    <scope>NUCLEOTIDE SEQUENCE</scope>
</reference>
<evidence type="ECO:0000256" key="6">
    <source>
        <dbReference type="ARBA" id="ARBA00023014"/>
    </source>
</evidence>
<comment type="caution">
    <text evidence="8">The sequence shown here is derived from an EMBL/GenBank/DDBJ whole genome shotgun (WGS) entry which is preliminary data.</text>
</comment>
<dbReference type="GO" id="GO:0046872">
    <property type="term" value="F:metal ion binding"/>
    <property type="evidence" value="ECO:0007669"/>
    <property type="project" value="UniProtKB-KW"/>
</dbReference>
<dbReference type="InterPro" id="IPR058240">
    <property type="entry name" value="rSAM_sf"/>
</dbReference>
<dbReference type="InterPro" id="IPR013785">
    <property type="entry name" value="Aldolase_TIM"/>
</dbReference>
<dbReference type="InterPro" id="IPR007197">
    <property type="entry name" value="rSAM"/>
</dbReference>
<dbReference type="SUPFAM" id="SSF102114">
    <property type="entry name" value="Radical SAM enzymes"/>
    <property type="match status" value="1"/>
</dbReference>
<dbReference type="EMBL" id="AUZY01007684">
    <property type="protein sequence ID" value="EQD49140.1"/>
    <property type="molecule type" value="Genomic_DNA"/>
</dbReference>
<keyword evidence="6" id="KW-0411">Iron-sulfur</keyword>
<dbReference type="PROSITE" id="PS51918">
    <property type="entry name" value="RADICAL_SAM"/>
    <property type="match status" value="1"/>
</dbReference>
<organism evidence="8">
    <name type="scientific">mine drainage metagenome</name>
    <dbReference type="NCBI Taxonomy" id="410659"/>
    <lineage>
        <taxon>unclassified sequences</taxon>
        <taxon>metagenomes</taxon>
        <taxon>ecological metagenomes</taxon>
    </lineage>
</organism>
<reference evidence="8" key="2">
    <citation type="journal article" date="2014" name="ISME J.">
        <title>Microbial stratification in low pH oxic and suboxic macroscopic growths along an acid mine drainage.</title>
        <authorList>
            <person name="Mendez-Garcia C."/>
            <person name="Mesa V."/>
            <person name="Sprenger R.R."/>
            <person name="Richter M."/>
            <person name="Diez M.S."/>
            <person name="Solano J."/>
            <person name="Bargiela R."/>
            <person name="Golyshina O.V."/>
            <person name="Manteca A."/>
            <person name="Ramos J.L."/>
            <person name="Gallego J.R."/>
            <person name="Llorente I."/>
            <person name="Martins Dos Santos V.A."/>
            <person name="Jensen O.N."/>
            <person name="Pelaez A.I."/>
            <person name="Sanchez J."/>
            <person name="Ferrer M."/>
        </authorList>
    </citation>
    <scope>NUCLEOTIDE SEQUENCE</scope>
</reference>
<evidence type="ECO:0000256" key="5">
    <source>
        <dbReference type="ARBA" id="ARBA00023004"/>
    </source>
</evidence>
<comment type="cofactor">
    <cofactor evidence="1">
        <name>[4Fe-4S] cluster</name>
        <dbReference type="ChEBI" id="CHEBI:49883"/>
    </cofactor>
</comment>